<keyword evidence="2" id="KW-1185">Reference proteome</keyword>
<accession>A0AAN9RZW1</accession>
<evidence type="ECO:0000313" key="2">
    <source>
        <dbReference type="Proteomes" id="UP001386955"/>
    </source>
</evidence>
<reference evidence="1 2" key="1">
    <citation type="submission" date="2024-01" db="EMBL/GenBank/DDBJ databases">
        <title>The genomes of 5 underutilized Papilionoideae crops provide insights into root nodulation and disease resistanc.</title>
        <authorList>
            <person name="Jiang F."/>
        </authorList>
    </citation>
    <scope>NUCLEOTIDE SEQUENCE [LARGE SCALE GENOMIC DNA]</scope>
    <source>
        <strain evidence="1">DUOXIRENSHENG_FW03</strain>
        <tissue evidence="1">Leaves</tissue>
    </source>
</reference>
<protein>
    <submittedName>
        <fullName evidence="1">Uncharacterized protein</fullName>
    </submittedName>
</protein>
<evidence type="ECO:0000313" key="1">
    <source>
        <dbReference type="EMBL" id="KAK7386584.1"/>
    </source>
</evidence>
<proteinExistence type="predicted"/>
<sequence>MVECGVIGGAVMFPELTSSINEEGGGSMVRGVIAGAVMSLTVRIGLCGAGSNVIHVSSPFGPAICCQMQECYSDYEVVWQGVKKSKTISSYSVLVFVTRDVKMDDFGQKNSGVSKENSMRKEGPVVGPTLFKVGGQMDMVQGFNKLPGLDHQDLVNDPNLHGVWFQVSIDWGLGLKEASVGQGSRVTNDLGGKESNDCSTFNIKFNEAQSLWVVGKKVGASSLESEEVIVLKLVELEERDRRRVSTSKVRSGRRNPN</sequence>
<name>A0AAN9RZW1_PSOTE</name>
<gene>
    <name evidence="1" type="ORF">VNO78_26917</name>
</gene>
<dbReference type="EMBL" id="JAYMYS010000007">
    <property type="protein sequence ID" value="KAK7386584.1"/>
    <property type="molecule type" value="Genomic_DNA"/>
</dbReference>
<dbReference type="AlphaFoldDB" id="A0AAN9RZW1"/>
<dbReference type="Proteomes" id="UP001386955">
    <property type="component" value="Unassembled WGS sequence"/>
</dbReference>
<comment type="caution">
    <text evidence="1">The sequence shown here is derived from an EMBL/GenBank/DDBJ whole genome shotgun (WGS) entry which is preliminary data.</text>
</comment>
<organism evidence="1 2">
    <name type="scientific">Psophocarpus tetragonolobus</name>
    <name type="common">Winged bean</name>
    <name type="synonym">Dolichos tetragonolobus</name>
    <dbReference type="NCBI Taxonomy" id="3891"/>
    <lineage>
        <taxon>Eukaryota</taxon>
        <taxon>Viridiplantae</taxon>
        <taxon>Streptophyta</taxon>
        <taxon>Embryophyta</taxon>
        <taxon>Tracheophyta</taxon>
        <taxon>Spermatophyta</taxon>
        <taxon>Magnoliopsida</taxon>
        <taxon>eudicotyledons</taxon>
        <taxon>Gunneridae</taxon>
        <taxon>Pentapetalae</taxon>
        <taxon>rosids</taxon>
        <taxon>fabids</taxon>
        <taxon>Fabales</taxon>
        <taxon>Fabaceae</taxon>
        <taxon>Papilionoideae</taxon>
        <taxon>50 kb inversion clade</taxon>
        <taxon>NPAAA clade</taxon>
        <taxon>indigoferoid/millettioid clade</taxon>
        <taxon>Phaseoleae</taxon>
        <taxon>Psophocarpus</taxon>
    </lineage>
</organism>